<feature type="region of interest" description="Disordered" evidence="1">
    <location>
        <begin position="1"/>
        <end position="21"/>
    </location>
</feature>
<feature type="region of interest" description="Disordered" evidence="1">
    <location>
        <begin position="372"/>
        <end position="396"/>
    </location>
</feature>
<dbReference type="SUPFAM" id="SSF52540">
    <property type="entry name" value="P-loop containing nucleoside triphosphate hydrolases"/>
    <property type="match status" value="1"/>
</dbReference>
<dbReference type="AlphaFoldDB" id="A0A7S4WIM5"/>
<dbReference type="InterPro" id="IPR027417">
    <property type="entry name" value="P-loop_NTPase"/>
</dbReference>
<organism evidence="2">
    <name type="scientific">Alexandrium monilatum</name>
    <dbReference type="NCBI Taxonomy" id="311494"/>
    <lineage>
        <taxon>Eukaryota</taxon>
        <taxon>Sar</taxon>
        <taxon>Alveolata</taxon>
        <taxon>Dinophyceae</taxon>
        <taxon>Gonyaulacales</taxon>
        <taxon>Pyrocystaceae</taxon>
        <taxon>Alexandrium</taxon>
    </lineage>
</organism>
<dbReference type="EMBL" id="HBNR01085819">
    <property type="protein sequence ID" value="CAE4663654.1"/>
    <property type="molecule type" value="Transcribed_RNA"/>
</dbReference>
<dbReference type="Gene3D" id="3.40.50.300">
    <property type="entry name" value="P-loop containing nucleotide triphosphate hydrolases"/>
    <property type="match status" value="1"/>
</dbReference>
<sequence>MPSRKKRQRALAADGGGGQGRRVVAAKALADREFLRASGCGPAERPTDADGFIAVRSDSESEDASAGEEAVAATGEQVEAGEGGPAACGRGADGGGGESPFALDLRCSDPLLHVEPHGPTSVLASAAAGALPTAWAFGRGAWSVAGMERGFWRLKIVSLDPEIRPSVMAGWLAQPLGASCLPGPPGPPTGEAKEPAPDPALVLAADTGHQLFTSNTSEALRCTALLPPTADTGVDGALTVGDVLEVGAEPRGQRAWFAVRGRGQPVDAVRLPTGRRAIDGPQPPRGGVPCYPIVAVRGSARVEVLQRPGGSQPAPPEPELTLLVGPPGAGKSAWAMQMAHQRAWDRTAVHVLGAEWLQHRASFAAAAMQDAGVGRPVPSSSSASAPSKEAGQLPERPKVPAGALVAAPLALRVLLGLDPSLADSDYWEKGQGWDLRGIEADLRIARSRLCLDGAKGAEKDDIRALAARVLPGRCTLQSARDALAELLPGLLRSAAERGAVAVADDCHLQEPRRKCLEQALEEALGVAARRCACWLVLLPASVQEFRRRRSSQMPWLRAADERRGTTLPGSLSGLRVGFTPGAAARADALAVFEAWRTGETAESGVAEVQADRATPDARGKEGGFQAVFGGEDILLLSTEGTRRL</sequence>
<accession>A0A7S4WIM5</accession>
<feature type="region of interest" description="Disordered" evidence="1">
    <location>
        <begin position="38"/>
        <end position="95"/>
    </location>
</feature>
<protein>
    <submittedName>
        <fullName evidence="2">Uncharacterized protein</fullName>
    </submittedName>
</protein>
<feature type="compositionally biased region" description="Low complexity" evidence="1">
    <location>
        <begin position="378"/>
        <end position="387"/>
    </location>
</feature>
<name>A0A7S4WIM5_9DINO</name>
<gene>
    <name evidence="2" type="ORF">AMON00008_LOCUS61476</name>
</gene>
<feature type="compositionally biased region" description="Gly residues" evidence="1">
    <location>
        <begin position="81"/>
        <end position="95"/>
    </location>
</feature>
<proteinExistence type="predicted"/>
<reference evidence="2" key="1">
    <citation type="submission" date="2021-01" db="EMBL/GenBank/DDBJ databases">
        <authorList>
            <person name="Corre E."/>
            <person name="Pelletier E."/>
            <person name="Niang G."/>
            <person name="Scheremetjew M."/>
            <person name="Finn R."/>
            <person name="Kale V."/>
            <person name="Holt S."/>
            <person name="Cochrane G."/>
            <person name="Meng A."/>
            <person name="Brown T."/>
            <person name="Cohen L."/>
        </authorList>
    </citation>
    <scope>NUCLEOTIDE SEQUENCE</scope>
    <source>
        <strain evidence="2">CCMP3105</strain>
    </source>
</reference>
<feature type="compositionally biased region" description="Low complexity" evidence="1">
    <location>
        <begin position="67"/>
        <end position="80"/>
    </location>
</feature>
<evidence type="ECO:0000313" key="2">
    <source>
        <dbReference type="EMBL" id="CAE4663654.1"/>
    </source>
</evidence>
<evidence type="ECO:0000256" key="1">
    <source>
        <dbReference type="SAM" id="MobiDB-lite"/>
    </source>
</evidence>